<evidence type="ECO:0000256" key="1">
    <source>
        <dbReference type="SAM" id="Phobius"/>
    </source>
</evidence>
<gene>
    <name evidence="2" type="ORF">Sjap_011450</name>
</gene>
<feature type="transmembrane region" description="Helical" evidence="1">
    <location>
        <begin position="80"/>
        <end position="106"/>
    </location>
</feature>
<dbReference type="Proteomes" id="UP001417504">
    <property type="component" value="Unassembled WGS sequence"/>
</dbReference>
<protein>
    <submittedName>
        <fullName evidence="2">Uncharacterized protein</fullName>
    </submittedName>
</protein>
<comment type="caution">
    <text evidence="2">The sequence shown here is derived from an EMBL/GenBank/DDBJ whole genome shotgun (WGS) entry which is preliminary data.</text>
</comment>
<sequence length="232" mass="26226">MLVKVTIRFFVSKELEICRGSSDYKWSTRPIVASQVITVFIGCLGTAFRLITMAEHVQGDDIKYVCEDFDDDSSWVRHRVAATFLCPAILIAMLIEGLTIAPYAFIAKLVKGCREARKSDDRGCFNICKPNDEDGATKEFKDSVQAGEMGLDDWTLVRGVKDMKRWIDSVNKIKSSNHLCKLLSETPPSQDSLAFRLQNQSDPAEQRVSKTRHRLIPDSRNVGSQRVRVSFF</sequence>
<accession>A0AAP0JBI6</accession>
<evidence type="ECO:0000313" key="3">
    <source>
        <dbReference type="Proteomes" id="UP001417504"/>
    </source>
</evidence>
<evidence type="ECO:0000313" key="2">
    <source>
        <dbReference type="EMBL" id="KAK9130963.1"/>
    </source>
</evidence>
<name>A0AAP0JBI6_9MAGN</name>
<feature type="transmembrane region" description="Helical" evidence="1">
    <location>
        <begin position="31"/>
        <end position="51"/>
    </location>
</feature>
<organism evidence="2 3">
    <name type="scientific">Stephania japonica</name>
    <dbReference type="NCBI Taxonomy" id="461633"/>
    <lineage>
        <taxon>Eukaryota</taxon>
        <taxon>Viridiplantae</taxon>
        <taxon>Streptophyta</taxon>
        <taxon>Embryophyta</taxon>
        <taxon>Tracheophyta</taxon>
        <taxon>Spermatophyta</taxon>
        <taxon>Magnoliopsida</taxon>
        <taxon>Ranunculales</taxon>
        <taxon>Menispermaceae</taxon>
        <taxon>Menispermoideae</taxon>
        <taxon>Cissampelideae</taxon>
        <taxon>Stephania</taxon>
    </lineage>
</organism>
<keyword evidence="1" id="KW-0812">Transmembrane</keyword>
<keyword evidence="3" id="KW-1185">Reference proteome</keyword>
<reference evidence="2 3" key="1">
    <citation type="submission" date="2024-01" db="EMBL/GenBank/DDBJ databases">
        <title>Genome assemblies of Stephania.</title>
        <authorList>
            <person name="Yang L."/>
        </authorList>
    </citation>
    <scope>NUCLEOTIDE SEQUENCE [LARGE SCALE GENOMIC DNA]</scope>
    <source>
        <strain evidence="2">QJT</strain>
        <tissue evidence="2">Leaf</tissue>
    </source>
</reference>
<dbReference type="AlphaFoldDB" id="A0AAP0JBI6"/>
<keyword evidence="1" id="KW-1133">Transmembrane helix</keyword>
<proteinExistence type="predicted"/>
<keyword evidence="1" id="KW-0472">Membrane</keyword>
<dbReference type="EMBL" id="JBBNAE010000004">
    <property type="protein sequence ID" value="KAK9130963.1"/>
    <property type="molecule type" value="Genomic_DNA"/>
</dbReference>